<evidence type="ECO:0000313" key="3">
    <source>
        <dbReference type="Proteomes" id="UP000017184"/>
    </source>
</evidence>
<dbReference type="AlphaFoldDB" id="U5N881"/>
<evidence type="ECO:0000259" key="1">
    <source>
        <dbReference type="Pfam" id="PF05598"/>
    </source>
</evidence>
<organism evidence="2 3">
    <name type="scientific">Candidatus Symbiobacter mobilis CR</name>
    <dbReference type="NCBI Taxonomy" id="946483"/>
    <lineage>
        <taxon>Bacteria</taxon>
        <taxon>Pseudomonadati</taxon>
        <taxon>Pseudomonadota</taxon>
        <taxon>Betaproteobacteria</taxon>
        <taxon>Burkholderiales</taxon>
        <taxon>Comamonadaceae</taxon>
    </lineage>
</organism>
<dbReference type="Proteomes" id="UP000017184">
    <property type="component" value="Chromosome"/>
</dbReference>
<protein>
    <submittedName>
        <fullName evidence="2">IS4 family transposase</fullName>
    </submittedName>
</protein>
<dbReference type="Pfam" id="PF05598">
    <property type="entry name" value="DUF772"/>
    <property type="match status" value="1"/>
</dbReference>
<dbReference type="KEGG" id="cbx:Cenrod_0242"/>
<dbReference type="HOGENOM" id="CLU_1728022_0_0_4"/>
<dbReference type="InterPro" id="IPR008490">
    <property type="entry name" value="Transposase_InsH_N"/>
</dbReference>
<feature type="domain" description="Transposase InsH N-terminal" evidence="1">
    <location>
        <begin position="46"/>
        <end position="108"/>
    </location>
</feature>
<proteinExistence type="predicted"/>
<reference evidence="2 3" key="1">
    <citation type="journal article" date="2013" name="Genome Biol.">
        <title>Genomic analysis reveals key aspects of prokaryotic symbiosis in the phototrophic consortium "Chlorochromatium aggregatum".</title>
        <authorList>
            <person name="Liu Z."/>
            <person name="Muller J."/>
            <person name="Li T."/>
            <person name="Alvey R.M."/>
            <person name="Vogl K."/>
            <person name="Frigaard N.U."/>
            <person name="Rockwell N.C."/>
            <person name="Boyd E.S."/>
            <person name="Tomsho L.P."/>
            <person name="Schuster S.C."/>
            <person name="Henke P."/>
            <person name="Rohde M."/>
            <person name="Overmann J."/>
            <person name="Bryant D.A."/>
        </authorList>
    </citation>
    <scope>NUCLEOTIDE SEQUENCE [LARGE SCALE GENOMIC DNA]</scope>
    <source>
        <strain evidence="2">CR</strain>
    </source>
</reference>
<accession>U5N881</accession>
<evidence type="ECO:0000313" key="2">
    <source>
        <dbReference type="EMBL" id="AGX86369.1"/>
    </source>
</evidence>
<dbReference type="PATRIC" id="fig|946483.4.peg.240"/>
<keyword evidence="3" id="KW-1185">Reference proteome</keyword>
<dbReference type="EMBL" id="CP004885">
    <property type="protein sequence ID" value="AGX86369.1"/>
    <property type="molecule type" value="Genomic_DNA"/>
</dbReference>
<sequence length="151" mass="17386">MKFFNPTSNARKMNSNRRELLIQRWSIVQEELLPELWNEVGPLTPKLEKVIHTLEWVRLEEYVRASWCGLGRPPHERSWLANAFVAKVVLGITTTVGLIERYNERTAAERTNARLKDEFGASHLMVRGATKVMSHLMFGVLALSADQLMRL</sequence>
<gene>
    <name evidence="2" type="ORF">Cenrod_0242</name>
</gene>
<dbReference type="STRING" id="946483.Cenrod_0242"/>
<dbReference type="eggNOG" id="ENOG502ZJXN">
    <property type="taxonomic scope" value="Bacteria"/>
</dbReference>
<name>U5N881_9BURK</name>